<evidence type="ECO:0000313" key="2">
    <source>
        <dbReference type="EMBL" id="RWX74059.1"/>
    </source>
</evidence>
<dbReference type="AlphaFoldDB" id="A0A3S3S107"/>
<sequence length="333" mass="36752">MEPKEAAKNAIKFVFDAIPNERLTVICDDCRLDIGESFALGALELGLATRLIPLETGGDVRSGLPERVSEVVARNASDIFITVFRESEKETPFRVSIIDLISRYRKFRLGHCPGITMDMLTDGALSLTDEEHRSMYSSALGLISRLMDVRRIRVTSPNGTDISFSVEGRDFFTDTKFDWGLFKWCNLPTGEVIVAPVETSLEGKIVCDLAIGGIGPIQTPFEIVARGGRAAEFRCDDREILSRVETALGVDEMARYVGEFAFGLNKKARVNAGFLEAEKVANTIHVAFGHNTDFPGGRNRSATHMDFLISRPTVECTYSSGITEAVMRDGRIL</sequence>
<dbReference type="Proteomes" id="UP000288215">
    <property type="component" value="Unassembled WGS sequence"/>
</dbReference>
<name>A0A3S3S107_METS7</name>
<dbReference type="GO" id="GO:0006508">
    <property type="term" value="P:proteolysis"/>
    <property type="evidence" value="ECO:0007669"/>
    <property type="project" value="InterPro"/>
</dbReference>
<protein>
    <recommendedName>
        <fullName evidence="4">Aminopeptidase</fullName>
    </recommendedName>
</protein>
<dbReference type="EMBL" id="RXGA01000001">
    <property type="protein sequence ID" value="RWX74059.1"/>
    <property type="molecule type" value="Genomic_DNA"/>
</dbReference>
<gene>
    <name evidence="2" type="ORF">Metus_0084</name>
</gene>
<organism evidence="2 3">
    <name type="scientific">Methanosuratincola subterraneus</name>
    <dbReference type="NCBI Taxonomy" id="2593994"/>
    <lineage>
        <taxon>Archaea</taxon>
        <taxon>Thermoproteota</taxon>
        <taxon>Methanosuratincolia</taxon>
        <taxon>Candidatus Methanomethylicales</taxon>
        <taxon>Candidatus Methanomethylicaceae</taxon>
        <taxon>Candidatus Methanosuratincola (ex Vanwonterghem et al. 2016)</taxon>
    </lineage>
</organism>
<accession>A0A3S3S107</accession>
<proteinExistence type="predicted"/>
<evidence type="ECO:0000313" key="3">
    <source>
        <dbReference type="Proteomes" id="UP000288215"/>
    </source>
</evidence>
<reference evidence="2 3" key="1">
    <citation type="submission" date="2018-12" db="EMBL/GenBank/DDBJ databases">
        <title>The complete genome of the methanogenic archaea of the candidate phylum Verstraetearchaeota, obtained from the metagenome of underground thermal water.</title>
        <authorList>
            <person name="Kadnikov V.V."/>
            <person name="Mardanov A.V."/>
            <person name="Beletsky A.V."/>
            <person name="Karnachuk O.V."/>
            <person name="Ravin N.V."/>
        </authorList>
    </citation>
    <scope>NUCLEOTIDE SEQUENCE [LARGE SCALE GENOMIC DNA]</scope>
    <source>
        <strain evidence="2">Ch88</strain>
    </source>
</reference>
<evidence type="ECO:0008006" key="4">
    <source>
        <dbReference type="Google" id="ProtNLM"/>
    </source>
</evidence>
<dbReference type="InterPro" id="IPR052170">
    <property type="entry name" value="M29_Exopeptidase"/>
</dbReference>
<dbReference type="InterPro" id="IPR000787">
    <property type="entry name" value="Peptidase_M29"/>
</dbReference>
<evidence type="ECO:0000256" key="1">
    <source>
        <dbReference type="ARBA" id="ARBA00022723"/>
    </source>
</evidence>
<dbReference type="PANTHER" id="PTHR34448:SF1">
    <property type="entry name" value="BLL6088 PROTEIN"/>
    <property type="match status" value="1"/>
</dbReference>
<dbReference type="GO" id="GO:0046872">
    <property type="term" value="F:metal ion binding"/>
    <property type="evidence" value="ECO:0007669"/>
    <property type="project" value="UniProtKB-KW"/>
</dbReference>
<dbReference type="SUPFAM" id="SSF144052">
    <property type="entry name" value="Thermophilic metalloprotease-like"/>
    <property type="match status" value="1"/>
</dbReference>
<comment type="caution">
    <text evidence="2">The sequence shown here is derived from an EMBL/GenBank/DDBJ whole genome shotgun (WGS) entry which is preliminary data.</text>
</comment>
<keyword evidence="1" id="KW-0479">Metal-binding</keyword>
<dbReference type="GO" id="GO:0004177">
    <property type="term" value="F:aminopeptidase activity"/>
    <property type="evidence" value="ECO:0007669"/>
    <property type="project" value="InterPro"/>
</dbReference>
<dbReference type="Pfam" id="PF02073">
    <property type="entry name" value="Peptidase_M29"/>
    <property type="match status" value="1"/>
</dbReference>
<dbReference type="PANTHER" id="PTHR34448">
    <property type="entry name" value="AMINOPEPTIDASE"/>
    <property type="match status" value="1"/>
</dbReference>